<dbReference type="PROSITE" id="PS51464">
    <property type="entry name" value="SIS"/>
    <property type="match status" value="1"/>
</dbReference>
<dbReference type="InterPro" id="IPR035461">
    <property type="entry name" value="GmhA/DiaA"/>
</dbReference>
<reference evidence="3" key="1">
    <citation type="journal article" date="2019" name="Int. J. Syst. Evol. Microbiol.">
        <title>The Global Catalogue of Microorganisms (GCM) 10K type strain sequencing project: providing services to taxonomists for standard genome sequencing and annotation.</title>
        <authorList>
            <consortium name="The Broad Institute Genomics Platform"/>
            <consortium name="The Broad Institute Genome Sequencing Center for Infectious Disease"/>
            <person name="Wu L."/>
            <person name="Ma J."/>
        </authorList>
    </citation>
    <scope>NUCLEOTIDE SEQUENCE [LARGE SCALE GENOMIC DNA]</scope>
    <source>
        <strain evidence="3">CGMCC 4.7181</strain>
    </source>
</reference>
<dbReference type="SUPFAM" id="SSF53697">
    <property type="entry name" value="SIS domain"/>
    <property type="match status" value="1"/>
</dbReference>
<comment type="caution">
    <text evidence="2">The sequence shown here is derived from an EMBL/GenBank/DDBJ whole genome shotgun (WGS) entry which is preliminary data.</text>
</comment>
<evidence type="ECO:0000313" key="2">
    <source>
        <dbReference type="EMBL" id="GGO66819.1"/>
    </source>
</evidence>
<keyword evidence="3" id="KW-1185">Reference proteome</keyword>
<dbReference type="InterPro" id="IPR001347">
    <property type="entry name" value="SIS_dom"/>
</dbReference>
<feature type="domain" description="SIS" evidence="1">
    <location>
        <begin position="42"/>
        <end position="203"/>
    </location>
</feature>
<evidence type="ECO:0000313" key="3">
    <source>
        <dbReference type="Proteomes" id="UP000638043"/>
    </source>
</evidence>
<dbReference type="PANTHER" id="PTHR30390:SF6">
    <property type="entry name" value="DNAA INITIATOR-ASSOCIATING PROTEIN DIAA"/>
    <property type="match status" value="1"/>
</dbReference>
<accession>A0ABQ2N4K6</accession>
<sequence>MTLTVTAPASERLVATHLDALRSALDDAARHAAHLAAWGELLADRLSRGARILVAGNGGSAAEAQHLTAELVGRYREERPAFSAIALNAETSSVTAIGNDYGFDEVFARQVRAHARAGDIVLLLSTSGASANLIAAARAARDVGALAWALTGPGPNALATACDDAICLDGASPHVQECQLAAVHALCAVFDAAVIGSAQREET</sequence>
<evidence type="ECO:0000259" key="1">
    <source>
        <dbReference type="PROSITE" id="PS51464"/>
    </source>
</evidence>
<name>A0ABQ2N4K6_9MICO</name>
<dbReference type="CDD" id="cd05006">
    <property type="entry name" value="SIS_GmhA"/>
    <property type="match status" value="1"/>
</dbReference>
<dbReference type="InterPro" id="IPR046348">
    <property type="entry name" value="SIS_dom_sf"/>
</dbReference>
<dbReference type="InterPro" id="IPR050099">
    <property type="entry name" value="SIS_GmhA/DiaA_subfam"/>
</dbReference>
<organism evidence="2 3">
    <name type="scientific">Microbacterium nanhaiense</name>
    <dbReference type="NCBI Taxonomy" id="1301026"/>
    <lineage>
        <taxon>Bacteria</taxon>
        <taxon>Bacillati</taxon>
        <taxon>Actinomycetota</taxon>
        <taxon>Actinomycetes</taxon>
        <taxon>Micrococcales</taxon>
        <taxon>Microbacteriaceae</taxon>
        <taxon>Microbacterium</taxon>
    </lineage>
</organism>
<dbReference type="Gene3D" id="3.40.50.10490">
    <property type="entry name" value="Glucose-6-phosphate isomerase like protein, domain 1"/>
    <property type="match status" value="1"/>
</dbReference>
<dbReference type="Pfam" id="PF13580">
    <property type="entry name" value="SIS_2"/>
    <property type="match status" value="1"/>
</dbReference>
<proteinExistence type="predicted"/>
<gene>
    <name evidence="2" type="ORF">GCM10010910_27130</name>
</gene>
<dbReference type="RefSeq" id="WP_229661330.1">
    <property type="nucleotide sequence ID" value="NZ_BMMQ01000010.1"/>
</dbReference>
<dbReference type="EMBL" id="BMMQ01000010">
    <property type="protein sequence ID" value="GGO66819.1"/>
    <property type="molecule type" value="Genomic_DNA"/>
</dbReference>
<protein>
    <recommendedName>
        <fullName evidence="1">SIS domain-containing protein</fullName>
    </recommendedName>
</protein>
<dbReference type="Proteomes" id="UP000638043">
    <property type="component" value="Unassembled WGS sequence"/>
</dbReference>
<dbReference type="PANTHER" id="PTHR30390">
    <property type="entry name" value="SEDOHEPTULOSE 7-PHOSPHATE ISOMERASE / DNAA INITIATOR-ASSOCIATING FACTOR FOR REPLICATION INITIATION"/>
    <property type="match status" value="1"/>
</dbReference>